<accession>A0ACB6ZRE4</accession>
<dbReference type="EMBL" id="MU117971">
    <property type="protein sequence ID" value="KAF9652018.1"/>
    <property type="molecule type" value="Genomic_DNA"/>
</dbReference>
<evidence type="ECO:0000313" key="2">
    <source>
        <dbReference type="Proteomes" id="UP000886501"/>
    </source>
</evidence>
<comment type="caution">
    <text evidence="1">The sequence shown here is derived from an EMBL/GenBank/DDBJ whole genome shotgun (WGS) entry which is preliminary data.</text>
</comment>
<sequence>MAPKSTTSPVTHSFLEQDYEYDRDNDLFLFYPSRPAFESSRDNLFPPYPTGFYNLPVFRNDREHLPLPPRPTESVYSDTTAVSYVDEDFYGREGNVLRSMGYSHCFCVGLISVGVPGCLHLATAHDFIPTPTTDRAHFTLSNFFAKLWDKILSR</sequence>
<protein>
    <submittedName>
        <fullName evidence="1">Uncharacterized protein</fullName>
    </submittedName>
</protein>
<name>A0ACB6ZRE4_THEGA</name>
<proteinExistence type="predicted"/>
<evidence type="ECO:0000313" key="1">
    <source>
        <dbReference type="EMBL" id="KAF9652018.1"/>
    </source>
</evidence>
<reference evidence="1" key="1">
    <citation type="submission" date="2019-10" db="EMBL/GenBank/DDBJ databases">
        <authorList>
            <consortium name="DOE Joint Genome Institute"/>
            <person name="Kuo A."/>
            <person name="Miyauchi S."/>
            <person name="Kiss E."/>
            <person name="Drula E."/>
            <person name="Kohler A."/>
            <person name="Sanchez-Garcia M."/>
            <person name="Andreopoulos B."/>
            <person name="Barry K.W."/>
            <person name="Bonito G."/>
            <person name="Buee M."/>
            <person name="Carver A."/>
            <person name="Chen C."/>
            <person name="Cichocki N."/>
            <person name="Clum A."/>
            <person name="Culley D."/>
            <person name="Crous P.W."/>
            <person name="Fauchery L."/>
            <person name="Girlanda M."/>
            <person name="Hayes R."/>
            <person name="Keri Z."/>
            <person name="Labutti K."/>
            <person name="Lipzen A."/>
            <person name="Lombard V."/>
            <person name="Magnuson J."/>
            <person name="Maillard F."/>
            <person name="Morin E."/>
            <person name="Murat C."/>
            <person name="Nolan M."/>
            <person name="Ohm R."/>
            <person name="Pangilinan J."/>
            <person name="Pereira M."/>
            <person name="Perotto S."/>
            <person name="Peter M."/>
            <person name="Riley R."/>
            <person name="Sitrit Y."/>
            <person name="Stielow B."/>
            <person name="Szollosi G."/>
            <person name="Zifcakova L."/>
            <person name="Stursova M."/>
            <person name="Spatafora J.W."/>
            <person name="Tedersoo L."/>
            <person name="Vaario L.-M."/>
            <person name="Yamada A."/>
            <person name="Yan M."/>
            <person name="Wang P."/>
            <person name="Xu J."/>
            <person name="Bruns T."/>
            <person name="Baldrian P."/>
            <person name="Vilgalys R."/>
            <person name="Henrissat B."/>
            <person name="Grigoriev I.V."/>
            <person name="Hibbett D."/>
            <person name="Nagy L.G."/>
            <person name="Martin F.M."/>
        </authorList>
    </citation>
    <scope>NUCLEOTIDE SEQUENCE</scope>
    <source>
        <strain evidence="1">P2</strain>
    </source>
</reference>
<organism evidence="1 2">
    <name type="scientific">Thelephora ganbajun</name>
    <name type="common">Ganba fungus</name>
    <dbReference type="NCBI Taxonomy" id="370292"/>
    <lineage>
        <taxon>Eukaryota</taxon>
        <taxon>Fungi</taxon>
        <taxon>Dikarya</taxon>
        <taxon>Basidiomycota</taxon>
        <taxon>Agaricomycotina</taxon>
        <taxon>Agaricomycetes</taxon>
        <taxon>Thelephorales</taxon>
        <taxon>Thelephoraceae</taxon>
        <taxon>Thelephora</taxon>
    </lineage>
</organism>
<reference evidence="1" key="2">
    <citation type="journal article" date="2020" name="Nat. Commun.">
        <title>Large-scale genome sequencing of mycorrhizal fungi provides insights into the early evolution of symbiotic traits.</title>
        <authorList>
            <person name="Miyauchi S."/>
            <person name="Kiss E."/>
            <person name="Kuo A."/>
            <person name="Drula E."/>
            <person name="Kohler A."/>
            <person name="Sanchez-Garcia M."/>
            <person name="Morin E."/>
            <person name="Andreopoulos B."/>
            <person name="Barry K.W."/>
            <person name="Bonito G."/>
            <person name="Buee M."/>
            <person name="Carver A."/>
            <person name="Chen C."/>
            <person name="Cichocki N."/>
            <person name="Clum A."/>
            <person name="Culley D."/>
            <person name="Crous P.W."/>
            <person name="Fauchery L."/>
            <person name="Girlanda M."/>
            <person name="Hayes R.D."/>
            <person name="Keri Z."/>
            <person name="LaButti K."/>
            <person name="Lipzen A."/>
            <person name="Lombard V."/>
            <person name="Magnuson J."/>
            <person name="Maillard F."/>
            <person name="Murat C."/>
            <person name="Nolan M."/>
            <person name="Ohm R.A."/>
            <person name="Pangilinan J."/>
            <person name="Pereira M.F."/>
            <person name="Perotto S."/>
            <person name="Peter M."/>
            <person name="Pfister S."/>
            <person name="Riley R."/>
            <person name="Sitrit Y."/>
            <person name="Stielow J.B."/>
            <person name="Szollosi G."/>
            <person name="Zifcakova L."/>
            <person name="Stursova M."/>
            <person name="Spatafora J.W."/>
            <person name="Tedersoo L."/>
            <person name="Vaario L.M."/>
            <person name="Yamada A."/>
            <person name="Yan M."/>
            <person name="Wang P."/>
            <person name="Xu J."/>
            <person name="Bruns T."/>
            <person name="Baldrian P."/>
            <person name="Vilgalys R."/>
            <person name="Dunand C."/>
            <person name="Henrissat B."/>
            <person name="Grigoriev I.V."/>
            <person name="Hibbett D."/>
            <person name="Nagy L.G."/>
            <person name="Martin F.M."/>
        </authorList>
    </citation>
    <scope>NUCLEOTIDE SEQUENCE</scope>
    <source>
        <strain evidence="1">P2</strain>
    </source>
</reference>
<keyword evidence="2" id="KW-1185">Reference proteome</keyword>
<dbReference type="Proteomes" id="UP000886501">
    <property type="component" value="Unassembled WGS sequence"/>
</dbReference>
<gene>
    <name evidence="1" type="ORF">BDM02DRAFT_328960</name>
</gene>